<dbReference type="InterPro" id="IPR036514">
    <property type="entry name" value="SGNH_hydro_sf"/>
</dbReference>
<reference evidence="3" key="2">
    <citation type="journal article" date="2022" name="Microbiol. Resour. Announc.">
        <title>Metagenome Sequencing to Explore Phylogenomics of Terrestrial Cyanobacteria.</title>
        <authorList>
            <person name="Ward R.D."/>
            <person name="Stajich J.E."/>
            <person name="Johansen J.R."/>
            <person name="Huntemann M."/>
            <person name="Clum A."/>
            <person name="Foster B."/>
            <person name="Foster B."/>
            <person name="Roux S."/>
            <person name="Palaniappan K."/>
            <person name="Varghese N."/>
            <person name="Mukherjee S."/>
            <person name="Reddy T.B.K."/>
            <person name="Daum C."/>
            <person name="Copeland A."/>
            <person name="Chen I.A."/>
            <person name="Ivanova N.N."/>
            <person name="Kyrpides N.C."/>
            <person name="Shapiro N."/>
            <person name="Eloe-Fadrosh E.A."/>
            <person name="Pietrasiak N."/>
        </authorList>
    </citation>
    <scope>NUCLEOTIDE SEQUENCE</scope>
    <source>
        <strain evidence="3">HA4357-MV3</strain>
    </source>
</reference>
<proteinExistence type="inferred from homology"/>
<organism evidence="3 4">
    <name type="scientific">Pelatocladus maniniholoensis HA4357-MV3</name>
    <dbReference type="NCBI Taxonomy" id="1117104"/>
    <lineage>
        <taxon>Bacteria</taxon>
        <taxon>Bacillati</taxon>
        <taxon>Cyanobacteriota</taxon>
        <taxon>Cyanophyceae</taxon>
        <taxon>Nostocales</taxon>
        <taxon>Nostocaceae</taxon>
        <taxon>Pelatocladus</taxon>
    </lineage>
</organism>
<evidence type="ECO:0000256" key="2">
    <source>
        <dbReference type="SAM" id="SignalP"/>
    </source>
</evidence>
<keyword evidence="2" id="KW-0732">Signal</keyword>
<dbReference type="PANTHER" id="PTHR22835">
    <property type="entry name" value="ZINC FINGER FYVE DOMAIN CONTAINING PROTEIN"/>
    <property type="match status" value="1"/>
</dbReference>
<accession>A0A9E3H425</accession>
<comment type="similarity">
    <text evidence="1">Belongs to the 'GDSL' lipolytic enzyme family.</text>
</comment>
<protein>
    <submittedName>
        <fullName evidence="3">SGNH/GDSL hydrolase family protein</fullName>
    </submittedName>
</protein>
<feature type="chain" id="PRO_5038453246" evidence="2">
    <location>
        <begin position="24"/>
        <end position="327"/>
    </location>
</feature>
<feature type="signal peptide" evidence="2">
    <location>
        <begin position="1"/>
        <end position="23"/>
    </location>
</feature>
<sequence length="327" mass="35008">MQRKFLAAGLFLLSVAFPLKVLAKSYDEIYVFGDSFSDTGNVFNATGGAIPPSPYVNERFSNGSVWVEYLASDLGINFNPQTNFAFGGATTGFDNIGLAGLPGLQQQINSFTTANASADPNALYIVWASTNDYIKYFFGDVPDPNETVTNISTAVESLIAVGAKDIMVVNQPDLGKFPITGGNNQTSDALSNLISTHNSNLTASIYLWDQQLSPDINIIGLDVNSLFNRIIADPQEFGFTNATDSCIAGDLSVVPINPPTQPVNCTPDTFVFWDQLHPTTATHKTIGELAFSTLKKEKVPVPEPSPVLGVLTFGALGIVSLLKGKGR</sequence>
<dbReference type="InterPro" id="IPR001087">
    <property type="entry name" value="GDSL"/>
</dbReference>
<comment type="caution">
    <text evidence="3">The sequence shown here is derived from an EMBL/GenBank/DDBJ whole genome shotgun (WGS) entry which is preliminary data.</text>
</comment>
<dbReference type="Gene3D" id="3.40.50.1110">
    <property type="entry name" value="SGNH hydrolase"/>
    <property type="match status" value="1"/>
</dbReference>
<reference evidence="3" key="1">
    <citation type="submission" date="2021-05" db="EMBL/GenBank/DDBJ databases">
        <authorList>
            <person name="Pietrasiak N."/>
            <person name="Ward R."/>
            <person name="Stajich J.E."/>
            <person name="Kurbessoian T."/>
        </authorList>
    </citation>
    <scope>NUCLEOTIDE SEQUENCE</scope>
    <source>
        <strain evidence="3">HA4357-MV3</strain>
    </source>
</reference>
<name>A0A9E3H425_9NOST</name>
<evidence type="ECO:0000313" key="4">
    <source>
        <dbReference type="Proteomes" id="UP000813215"/>
    </source>
</evidence>
<dbReference type="CDD" id="cd01846">
    <property type="entry name" value="fatty_acyltransferase_like"/>
    <property type="match status" value="1"/>
</dbReference>
<dbReference type="AlphaFoldDB" id="A0A9E3H425"/>
<dbReference type="SUPFAM" id="SSF52266">
    <property type="entry name" value="SGNH hydrolase"/>
    <property type="match status" value="1"/>
</dbReference>
<keyword evidence="3" id="KW-0378">Hydrolase</keyword>
<dbReference type="GO" id="GO:0016788">
    <property type="term" value="F:hydrolase activity, acting on ester bonds"/>
    <property type="evidence" value="ECO:0007669"/>
    <property type="project" value="InterPro"/>
</dbReference>
<evidence type="ECO:0000313" key="3">
    <source>
        <dbReference type="EMBL" id="MBW4430622.1"/>
    </source>
</evidence>
<gene>
    <name evidence="3" type="ORF">KME28_02385</name>
</gene>
<dbReference type="PANTHER" id="PTHR22835:SF659">
    <property type="entry name" value="GDSL LIPASE_ACYLHYDROLASE, PUTATIVE (AFU_ORTHOLOGUE AFUA_2G00510)-RELATED"/>
    <property type="match status" value="1"/>
</dbReference>
<dbReference type="Pfam" id="PF00657">
    <property type="entry name" value="Lipase_GDSL"/>
    <property type="match status" value="1"/>
</dbReference>
<dbReference type="EMBL" id="JAHHHW010000022">
    <property type="protein sequence ID" value="MBW4430622.1"/>
    <property type="molecule type" value="Genomic_DNA"/>
</dbReference>
<evidence type="ECO:0000256" key="1">
    <source>
        <dbReference type="ARBA" id="ARBA00008668"/>
    </source>
</evidence>
<dbReference type="Proteomes" id="UP000813215">
    <property type="component" value="Unassembled WGS sequence"/>
</dbReference>